<evidence type="ECO:0000313" key="2">
    <source>
        <dbReference type="EMBL" id="TDN86980.1"/>
    </source>
</evidence>
<reference evidence="2 3" key="1">
    <citation type="submission" date="2019-03" db="EMBL/GenBank/DDBJ databases">
        <title>Genomic Encyclopedia of Type Strains, Phase IV (KMG-IV): sequencing the most valuable type-strain genomes for metagenomic binning, comparative biology and taxonomic classification.</title>
        <authorList>
            <person name="Goeker M."/>
        </authorList>
    </citation>
    <scope>NUCLEOTIDE SEQUENCE [LARGE SCALE GENOMIC DNA]</scope>
    <source>
        <strain evidence="2 3">DSM 25059</strain>
    </source>
</reference>
<dbReference type="SUPFAM" id="SSF47413">
    <property type="entry name" value="lambda repressor-like DNA-binding domains"/>
    <property type="match status" value="1"/>
</dbReference>
<accession>A0A4R6FZX3</accession>
<gene>
    <name evidence="2" type="ORF">EV664_101559</name>
</gene>
<organism evidence="2 3">
    <name type="scientific">Stakelama pacifica</name>
    <dbReference type="NCBI Taxonomy" id="517720"/>
    <lineage>
        <taxon>Bacteria</taxon>
        <taxon>Pseudomonadati</taxon>
        <taxon>Pseudomonadota</taxon>
        <taxon>Alphaproteobacteria</taxon>
        <taxon>Sphingomonadales</taxon>
        <taxon>Sphingomonadaceae</taxon>
        <taxon>Stakelama</taxon>
    </lineage>
</organism>
<dbReference type="Gene3D" id="1.10.260.40">
    <property type="entry name" value="lambda repressor-like DNA-binding domains"/>
    <property type="match status" value="1"/>
</dbReference>
<evidence type="ECO:0000313" key="3">
    <source>
        <dbReference type="Proteomes" id="UP000295493"/>
    </source>
</evidence>
<dbReference type="AlphaFoldDB" id="A0A4R6FZX3"/>
<feature type="domain" description="HTH cro/C1-type" evidence="1">
    <location>
        <begin position="34"/>
        <end position="64"/>
    </location>
</feature>
<proteinExistence type="predicted"/>
<dbReference type="InterPro" id="IPR001387">
    <property type="entry name" value="Cro/C1-type_HTH"/>
</dbReference>
<dbReference type="EMBL" id="SNWD01000001">
    <property type="protein sequence ID" value="TDN86980.1"/>
    <property type="molecule type" value="Genomic_DNA"/>
</dbReference>
<protein>
    <submittedName>
        <fullName evidence="2">Helix-turn-helix protein</fullName>
    </submittedName>
</protein>
<dbReference type="GO" id="GO:0003677">
    <property type="term" value="F:DNA binding"/>
    <property type="evidence" value="ECO:0007669"/>
    <property type="project" value="InterPro"/>
</dbReference>
<dbReference type="CDD" id="cd00093">
    <property type="entry name" value="HTH_XRE"/>
    <property type="match status" value="1"/>
</dbReference>
<keyword evidence="3" id="KW-1185">Reference proteome</keyword>
<comment type="caution">
    <text evidence="2">The sequence shown here is derived from an EMBL/GenBank/DDBJ whole genome shotgun (WGS) entry which is preliminary data.</text>
</comment>
<sequence length="120" mass="13305">MAIPFEDVLAKLPDDERREIEKEGRRLAAEYLTLRELRKARRLSQKAVAEKLHTNQAGVSKIEKRADLMLSTLRGYIEAAGGSLELVARFPDAPPVRIDHMRDLGKAGKDTPDDAGRAAA</sequence>
<dbReference type="OrthoDB" id="9797478at2"/>
<dbReference type="Proteomes" id="UP000295493">
    <property type="component" value="Unassembled WGS sequence"/>
</dbReference>
<dbReference type="SMART" id="SM00530">
    <property type="entry name" value="HTH_XRE"/>
    <property type="match status" value="1"/>
</dbReference>
<dbReference type="PROSITE" id="PS50943">
    <property type="entry name" value="HTH_CROC1"/>
    <property type="match status" value="1"/>
</dbReference>
<evidence type="ECO:0000259" key="1">
    <source>
        <dbReference type="PROSITE" id="PS50943"/>
    </source>
</evidence>
<dbReference type="Pfam" id="PF01381">
    <property type="entry name" value="HTH_3"/>
    <property type="match status" value="1"/>
</dbReference>
<dbReference type="RefSeq" id="WP_133494116.1">
    <property type="nucleotide sequence ID" value="NZ_BMLU01000001.1"/>
</dbReference>
<dbReference type="InterPro" id="IPR010982">
    <property type="entry name" value="Lambda_DNA-bd_dom_sf"/>
</dbReference>
<name>A0A4R6FZX3_9SPHN</name>